<feature type="transmembrane region" description="Helical" evidence="2">
    <location>
        <begin position="59"/>
        <end position="87"/>
    </location>
</feature>
<keyword evidence="4" id="KW-1185">Reference proteome</keyword>
<dbReference type="RefSeq" id="WP_200174422.1">
    <property type="nucleotide sequence ID" value="NZ_BAABKQ010000001.1"/>
</dbReference>
<feature type="transmembrane region" description="Helical" evidence="2">
    <location>
        <begin position="94"/>
        <end position="114"/>
    </location>
</feature>
<name>A0ABP9CNE5_9ACTN</name>
<reference evidence="4" key="1">
    <citation type="journal article" date="2019" name="Int. J. Syst. Evol. Microbiol.">
        <title>The Global Catalogue of Microorganisms (GCM) 10K type strain sequencing project: providing services to taxonomists for standard genome sequencing and annotation.</title>
        <authorList>
            <consortium name="The Broad Institute Genomics Platform"/>
            <consortium name="The Broad Institute Genome Sequencing Center for Infectious Disease"/>
            <person name="Wu L."/>
            <person name="Ma J."/>
        </authorList>
    </citation>
    <scope>NUCLEOTIDE SEQUENCE [LARGE SCALE GENOMIC DNA]</scope>
    <source>
        <strain evidence="4">JCM 18542</strain>
    </source>
</reference>
<gene>
    <name evidence="3" type="ORF">GCM10023353_20040</name>
</gene>
<sequence>MNPGESASDGDTTIRQSGRSAGRAAAPRWWRIAMGIVIPILVALTCAAALAVFLSPFPLLPAVILAGWAFVLLGAVWVAFTVVQLVLYRWDRRVLIAPAMVVVTAGLLAFRVPFHLGWCAMQGTMTAHAQQCVNTYERQWIGVYSVESVHGTAGSCHFRLTGGFLDTVGVAYLPGETPSQGFTDREGVRGYEPLGDGWYRYREVF</sequence>
<protein>
    <submittedName>
        <fullName evidence="3">Uncharacterized protein</fullName>
    </submittedName>
</protein>
<feature type="transmembrane region" description="Helical" evidence="2">
    <location>
        <begin position="29"/>
        <end position="53"/>
    </location>
</feature>
<keyword evidence="2" id="KW-0812">Transmembrane</keyword>
<proteinExistence type="predicted"/>
<organism evidence="3 4">
    <name type="scientific">Tomitella cavernea</name>
    <dbReference type="NCBI Taxonomy" id="1387982"/>
    <lineage>
        <taxon>Bacteria</taxon>
        <taxon>Bacillati</taxon>
        <taxon>Actinomycetota</taxon>
        <taxon>Actinomycetes</taxon>
        <taxon>Mycobacteriales</taxon>
        <taxon>Tomitella</taxon>
    </lineage>
</organism>
<evidence type="ECO:0000313" key="3">
    <source>
        <dbReference type="EMBL" id="GAA4814672.1"/>
    </source>
</evidence>
<dbReference type="Proteomes" id="UP001500839">
    <property type="component" value="Unassembled WGS sequence"/>
</dbReference>
<accession>A0ABP9CNE5</accession>
<keyword evidence="2" id="KW-0472">Membrane</keyword>
<evidence type="ECO:0000256" key="1">
    <source>
        <dbReference type="SAM" id="MobiDB-lite"/>
    </source>
</evidence>
<evidence type="ECO:0000313" key="4">
    <source>
        <dbReference type="Proteomes" id="UP001500839"/>
    </source>
</evidence>
<feature type="region of interest" description="Disordered" evidence="1">
    <location>
        <begin position="1"/>
        <end position="20"/>
    </location>
</feature>
<evidence type="ECO:0000256" key="2">
    <source>
        <dbReference type="SAM" id="Phobius"/>
    </source>
</evidence>
<keyword evidence="2" id="KW-1133">Transmembrane helix</keyword>
<dbReference type="EMBL" id="BAABKQ010000001">
    <property type="protein sequence ID" value="GAA4814672.1"/>
    <property type="molecule type" value="Genomic_DNA"/>
</dbReference>
<comment type="caution">
    <text evidence="3">The sequence shown here is derived from an EMBL/GenBank/DDBJ whole genome shotgun (WGS) entry which is preliminary data.</text>
</comment>